<accession>A0A9W7W3N1</accession>
<feature type="region of interest" description="Disordered" evidence="1">
    <location>
        <begin position="235"/>
        <end position="314"/>
    </location>
</feature>
<feature type="compositionally biased region" description="Basic and acidic residues" evidence="1">
    <location>
        <begin position="243"/>
        <end position="252"/>
    </location>
</feature>
<name>A0A9W7W3N1_9PEZI</name>
<keyword evidence="2" id="KW-0812">Transmembrane</keyword>
<evidence type="ECO:0000256" key="1">
    <source>
        <dbReference type="SAM" id="MobiDB-lite"/>
    </source>
</evidence>
<feature type="region of interest" description="Disordered" evidence="1">
    <location>
        <begin position="1"/>
        <end position="62"/>
    </location>
</feature>
<feature type="transmembrane region" description="Helical" evidence="2">
    <location>
        <begin position="328"/>
        <end position="352"/>
    </location>
</feature>
<feature type="compositionally biased region" description="Basic and acidic residues" evidence="1">
    <location>
        <begin position="279"/>
        <end position="297"/>
    </location>
</feature>
<evidence type="ECO:0000313" key="3">
    <source>
        <dbReference type="EMBL" id="KAH9830678.1"/>
    </source>
</evidence>
<evidence type="ECO:0000256" key="2">
    <source>
        <dbReference type="SAM" id="Phobius"/>
    </source>
</evidence>
<keyword evidence="2" id="KW-0472">Membrane</keyword>
<reference evidence="3 4" key="1">
    <citation type="journal article" date="2018" name="IMA Fungus">
        <title>IMA Genome-F 10: Nine draft genome sequences of Claviceps purpurea s.lat., including C. arundinis, C. humidiphila, and C. cf. spartinae, pseudomolecules for the pitch canker pathogen Fusarium circinatum, draft genome of Davidsoniella eucalypti, Grosmannia galeiformis, Quambalaria eucalypti, and Teratosphaeria destructans.</title>
        <authorList>
            <person name="Wingfield B.D."/>
            <person name="Liu M."/>
            <person name="Nguyen H.D."/>
            <person name="Lane F.A."/>
            <person name="Morgan S.W."/>
            <person name="De Vos L."/>
            <person name="Wilken P.M."/>
            <person name="Duong T.A."/>
            <person name="Aylward J."/>
            <person name="Coetzee M.P."/>
            <person name="Dadej K."/>
            <person name="De Beer Z.W."/>
            <person name="Findlay W."/>
            <person name="Havenga M."/>
            <person name="Kolarik M."/>
            <person name="Menzies J.G."/>
            <person name="Naidoo K."/>
            <person name="Pochopski O."/>
            <person name="Shoukouhi P."/>
            <person name="Santana Q.C."/>
            <person name="Seifert K.A."/>
            <person name="Soal N."/>
            <person name="Steenkamp E.T."/>
            <person name="Tatham C.T."/>
            <person name="van der Nest M.A."/>
            <person name="Wingfield M.J."/>
        </authorList>
    </citation>
    <scope>NUCLEOTIDE SEQUENCE [LARGE SCALE GENOMIC DNA]</scope>
    <source>
        <strain evidence="3">CMW44962</strain>
    </source>
</reference>
<reference evidence="3 4" key="2">
    <citation type="journal article" date="2021" name="Curr. Genet.">
        <title>Genetic response to nitrogen starvation in the aggressive Eucalyptus foliar pathogen Teratosphaeria destructans.</title>
        <authorList>
            <person name="Havenga M."/>
            <person name="Wingfield B.D."/>
            <person name="Wingfield M.J."/>
            <person name="Dreyer L.L."/>
            <person name="Roets F."/>
            <person name="Aylward J."/>
        </authorList>
    </citation>
    <scope>NUCLEOTIDE SEQUENCE [LARGE SCALE GENOMIC DNA]</scope>
    <source>
        <strain evidence="3">CMW44962</strain>
    </source>
</reference>
<dbReference type="EMBL" id="RIBY02001258">
    <property type="protein sequence ID" value="KAH9830678.1"/>
    <property type="molecule type" value="Genomic_DNA"/>
</dbReference>
<feature type="compositionally biased region" description="Low complexity" evidence="1">
    <location>
        <begin position="257"/>
        <end position="268"/>
    </location>
</feature>
<proteinExistence type="predicted"/>
<comment type="caution">
    <text evidence="3">The sequence shown here is derived from an EMBL/GenBank/DDBJ whole genome shotgun (WGS) entry which is preliminary data.</text>
</comment>
<organism evidence="3 4">
    <name type="scientific">Teratosphaeria destructans</name>
    <dbReference type="NCBI Taxonomy" id="418781"/>
    <lineage>
        <taxon>Eukaryota</taxon>
        <taxon>Fungi</taxon>
        <taxon>Dikarya</taxon>
        <taxon>Ascomycota</taxon>
        <taxon>Pezizomycotina</taxon>
        <taxon>Dothideomycetes</taxon>
        <taxon>Dothideomycetidae</taxon>
        <taxon>Mycosphaerellales</taxon>
        <taxon>Teratosphaeriaceae</taxon>
        <taxon>Teratosphaeria</taxon>
    </lineage>
</organism>
<keyword evidence="2" id="KW-1133">Transmembrane helix</keyword>
<protein>
    <submittedName>
        <fullName evidence="3">Uncharacterized protein</fullName>
    </submittedName>
</protein>
<feature type="compositionally biased region" description="Basic and acidic residues" evidence="1">
    <location>
        <begin position="13"/>
        <end position="22"/>
    </location>
</feature>
<gene>
    <name evidence="3" type="ORF">Tdes44962_MAKER09023</name>
</gene>
<evidence type="ECO:0000313" key="4">
    <source>
        <dbReference type="Proteomes" id="UP001138500"/>
    </source>
</evidence>
<dbReference type="Proteomes" id="UP001138500">
    <property type="component" value="Unassembled WGS sequence"/>
</dbReference>
<dbReference type="AlphaFoldDB" id="A0A9W7W3N1"/>
<sequence length="488" mass="53159">MHPGDHTTALTDDAGHHQDRNSEPSAIHMAGNGDTNELPGGETGAPPVHDDVSVTFSPDPNAAGSAFVDEEVVFDKQVFETGRGGKRLEPLAEISPKTTHGVDGRVVYVPYANQAETTTHNGNDALPRTPPGDDLIEEDSPAFLLTEDSPRFFSHNGTTYVSVDDIGEVTDPVVIRHPTPRRVRSREILNFLGESANAQYRFRASSEDDVFVPEPGGEERSVNVGPFVLGERKYAPSVPEDPSAEHVKRARAETNVSPSPWSRRPSIRLTDLDDQGIDNENHIFDDEGREDDGHDAAPEPLQPANNATEPLQHPNPPFTFPRHLIPSLWNLSVSLTVLVILLLLPFAVYYLLLSHLASRSSAEFVQTHISALNSVHTYLLTPTNAVASALPLTSMLGLVAWSTESRVALLWPALHGPALGVDAGSGFAERVGGSVIKVGERFVGLDRCLGDEGVNVDQTGRAWREWEGQRRCVKEFTETVLGVWEEEG</sequence>
<keyword evidence="4" id="KW-1185">Reference proteome</keyword>